<dbReference type="SMART" id="SM00836">
    <property type="entry name" value="DALR_1"/>
    <property type="match status" value="1"/>
</dbReference>
<evidence type="ECO:0000313" key="14">
    <source>
        <dbReference type="Proteomes" id="UP000445000"/>
    </source>
</evidence>
<dbReference type="InterPro" id="IPR008909">
    <property type="entry name" value="DALR_anticod-bd"/>
</dbReference>
<dbReference type="AlphaFoldDB" id="A0A829Y5Y2"/>
<dbReference type="GO" id="GO:0004814">
    <property type="term" value="F:arginine-tRNA ligase activity"/>
    <property type="evidence" value="ECO:0007669"/>
    <property type="project" value="InterPro"/>
</dbReference>
<comment type="subunit">
    <text evidence="3 11">Tetramer of two alpha and two beta subunits.</text>
</comment>
<dbReference type="GO" id="GO:0005524">
    <property type="term" value="F:ATP binding"/>
    <property type="evidence" value="ECO:0007669"/>
    <property type="project" value="UniProtKB-UniRule"/>
</dbReference>
<dbReference type="PROSITE" id="PS50861">
    <property type="entry name" value="AA_TRNA_LIGASE_II_GLYAB"/>
    <property type="match status" value="1"/>
</dbReference>
<evidence type="ECO:0000256" key="8">
    <source>
        <dbReference type="ARBA" id="ARBA00022917"/>
    </source>
</evidence>
<dbReference type="Gene3D" id="1.10.730.10">
    <property type="entry name" value="Isoleucyl-tRNA Synthetase, Domain 1"/>
    <property type="match status" value="1"/>
</dbReference>
<keyword evidence="6 11" id="KW-0547">Nucleotide-binding</keyword>
<protein>
    <recommendedName>
        <fullName evidence="11">Glycine--tRNA ligase beta subunit</fullName>
        <ecNumber evidence="11">6.1.1.14</ecNumber>
    </recommendedName>
    <alternativeName>
        <fullName evidence="11">Glycyl-tRNA synthetase beta subunit</fullName>
        <shortName evidence="11">GlyRS</shortName>
    </alternativeName>
</protein>
<dbReference type="RefSeq" id="WP_161810256.1">
    <property type="nucleotide sequence ID" value="NZ_BLJN01000001.1"/>
</dbReference>
<comment type="subcellular location">
    <subcellularLocation>
        <location evidence="1 11">Cytoplasm</location>
    </subcellularLocation>
</comment>
<evidence type="ECO:0000313" key="13">
    <source>
        <dbReference type="EMBL" id="GFE78338.1"/>
    </source>
</evidence>
<comment type="catalytic activity">
    <reaction evidence="10 11">
        <text>tRNA(Gly) + glycine + ATP = glycyl-tRNA(Gly) + AMP + diphosphate</text>
        <dbReference type="Rhea" id="RHEA:16013"/>
        <dbReference type="Rhea" id="RHEA-COMP:9664"/>
        <dbReference type="Rhea" id="RHEA-COMP:9683"/>
        <dbReference type="ChEBI" id="CHEBI:30616"/>
        <dbReference type="ChEBI" id="CHEBI:33019"/>
        <dbReference type="ChEBI" id="CHEBI:57305"/>
        <dbReference type="ChEBI" id="CHEBI:78442"/>
        <dbReference type="ChEBI" id="CHEBI:78522"/>
        <dbReference type="ChEBI" id="CHEBI:456215"/>
        <dbReference type="EC" id="6.1.1.14"/>
    </reaction>
</comment>
<evidence type="ECO:0000256" key="11">
    <source>
        <dbReference type="HAMAP-Rule" id="MF_00255"/>
    </source>
</evidence>
<evidence type="ECO:0000256" key="2">
    <source>
        <dbReference type="ARBA" id="ARBA00008226"/>
    </source>
</evidence>
<evidence type="ECO:0000256" key="4">
    <source>
        <dbReference type="ARBA" id="ARBA00022490"/>
    </source>
</evidence>
<reference evidence="14" key="1">
    <citation type="submission" date="2020-01" db="EMBL/GenBank/DDBJ databases">
        <title>'Steroidobacter agaridevorans' sp. nov., agar-degrading bacteria isolated from rhizosphere soils.</title>
        <authorList>
            <person name="Ikenaga M."/>
            <person name="Kataoka M."/>
            <person name="Murouchi A."/>
            <person name="Katsuragi S."/>
            <person name="Sakai M."/>
        </authorList>
    </citation>
    <scope>NUCLEOTIDE SEQUENCE [LARGE SCALE GENOMIC DNA]</scope>
    <source>
        <strain evidence="14">YU21-B</strain>
    </source>
</reference>
<dbReference type="Proteomes" id="UP000445000">
    <property type="component" value="Unassembled WGS sequence"/>
</dbReference>
<dbReference type="GO" id="GO:0006420">
    <property type="term" value="P:arginyl-tRNA aminoacylation"/>
    <property type="evidence" value="ECO:0007669"/>
    <property type="project" value="InterPro"/>
</dbReference>
<dbReference type="GO" id="GO:0006426">
    <property type="term" value="P:glycyl-tRNA aminoacylation"/>
    <property type="evidence" value="ECO:0007669"/>
    <property type="project" value="UniProtKB-UniRule"/>
</dbReference>
<dbReference type="InterPro" id="IPR006194">
    <property type="entry name" value="Gly-tRNA-synth_heterodimer"/>
</dbReference>
<feature type="domain" description="DALR anticodon binding" evidence="12">
    <location>
        <begin position="588"/>
        <end position="691"/>
    </location>
</feature>
<evidence type="ECO:0000259" key="12">
    <source>
        <dbReference type="SMART" id="SM00836"/>
    </source>
</evidence>
<dbReference type="Pfam" id="PF05746">
    <property type="entry name" value="DALR_1"/>
    <property type="match status" value="1"/>
</dbReference>
<keyword evidence="14" id="KW-1185">Reference proteome</keyword>
<proteinExistence type="inferred from homology"/>
<dbReference type="PANTHER" id="PTHR30075:SF2">
    <property type="entry name" value="GLYCINE--TRNA LIGASE, CHLOROPLASTIC_MITOCHONDRIAL 2"/>
    <property type="match status" value="1"/>
</dbReference>
<keyword evidence="8 11" id="KW-0648">Protein biosynthesis</keyword>
<evidence type="ECO:0000256" key="1">
    <source>
        <dbReference type="ARBA" id="ARBA00004496"/>
    </source>
</evidence>
<comment type="caution">
    <text evidence="13">The sequence shown here is derived from an EMBL/GenBank/DDBJ whole genome shotgun (WGS) entry which is preliminary data.</text>
</comment>
<sequence>MSKRDFLVEIGTEELPPKSLFTLAEAFAAGVTKGLDDASIKHGDVKWYATPRRLAVFVAGVADQQPDQQIKRQGPAVANAFGPDGQPTKAALGFAASCGVTVEQLVQVDGPKGKVLQFEGSKQGAATSSLLPGIVTSSLEGLPIARRMRWGAGSQEFVRPVHWVVMLFGSSVVEAEILGIPAGKQSQGHRFHGPKQLAIGNPAKYAEVLLEKGHVVADVAARRERIRAEVNAIAETIGGQAVIEDWLLDEVTALVEWPVPLSGRFDEQFLRLPQEVPIATMQDNQRYFPVRSSDGQLMNYFITVANIASRDPERVRDGNERVVRPRLADAAFFWDTDRKDRLEARFAALKSVTFQAKLGSLADKSMRVVTIAQRIAESIGGSAELAARAAKLSKCDLLSAMVGEFPELQGLMGKYYAQLDGEDAEVATALEEQYWPRFAGDKLPATKTGIALSVADKLDTIAGIFSIGQKPSGTKDPYGLRRAALGILRTINEHKLDLDLRRLVDGAVSLQPVTAPENIGEEIWGYLMERLRSSYLEDAGGRAVTTEMFDAVLASKPQSTLDLDIRLQALEGFLTLPEAASLAAANKRIANILRKATGDLSGIVEIGQFREPAERQLFDHVVSMERAVNPLFSRREYTGALTQLATLKEDVDRFFDSVMVMAEDPDVRANRLGLLVRLRGLFLQVADLSRLPG</sequence>
<dbReference type="PRINTS" id="PR01045">
    <property type="entry name" value="TRNASYNTHGB"/>
</dbReference>
<organism evidence="13 14">
    <name type="scientific">Steroidobacter agaridevorans</name>
    <dbReference type="NCBI Taxonomy" id="2695856"/>
    <lineage>
        <taxon>Bacteria</taxon>
        <taxon>Pseudomonadati</taxon>
        <taxon>Pseudomonadota</taxon>
        <taxon>Gammaproteobacteria</taxon>
        <taxon>Steroidobacterales</taxon>
        <taxon>Steroidobacteraceae</taxon>
        <taxon>Steroidobacter</taxon>
    </lineage>
</organism>
<dbReference type="PANTHER" id="PTHR30075">
    <property type="entry name" value="GLYCYL-TRNA SYNTHETASE"/>
    <property type="match status" value="1"/>
</dbReference>
<dbReference type="SUPFAM" id="SSF109604">
    <property type="entry name" value="HD-domain/PDEase-like"/>
    <property type="match status" value="1"/>
</dbReference>
<accession>A0A829Y5Y2</accession>
<keyword evidence="4 11" id="KW-0963">Cytoplasm</keyword>
<comment type="similarity">
    <text evidence="2 11">Belongs to the class-II aminoacyl-tRNA synthetase family.</text>
</comment>
<dbReference type="EC" id="6.1.1.14" evidence="11"/>
<dbReference type="GO" id="GO:0004820">
    <property type="term" value="F:glycine-tRNA ligase activity"/>
    <property type="evidence" value="ECO:0007669"/>
    <property type="project" value="UniProtKB-UniRule"/>
</dbReference>
<dbReference type="NCBIfam" id="TIGR00211">
    <property type="entry name" value="glyS"/>
    <property type="match status" value="1"/>
</dbReference>
<dbReference type="InterPro" id="IPR015944">
    <property type="entry name" value="Gly-tRNA-synth_bsu"/>
</dbReference>
<evidence type="ECO:0000256" key="6">
    <source>
        <dbReference type="ARBA" id="ARBA00022741"/>
    </source>
</evidence>
<dbReference type="HAMAP" id="MF_00255">
    <property type="entry name" value="Gly_tRNA_synth_beta"/>
    <property type="match status" value="1"/>
</dbReference>
<evidence type="ECO:0000256" key="3">
    <source>
        <dbReference type="ARBA" id="ARBA00011209"/>
    </source>
</evidence>
<name>A0A829Y5Y2_9GAMM</name>
<keyword evidence="9 11" id="KW-0030">Aminoacyl-tRNA synthetase</keyword>
<dbReference type="Pfam" id="PF02092">
    <property type="entry name" value="tRNA_synt_2f"/>
    <property type="match status" value="1"/>
</dbReference>
<evidence type="ECO:0000256" key="10">
    <source>
        <dbReference type="ARBA" id="ARBA00047937"/>
    </source>
</evidence>
<evidence type="ECO:0000256" key="9">
    <source>
        <dbReference type="ARBA" id="ARBA00023146"/>
    </source>
</evidence>
<dbReference type="GO" id="GO:0005829">
    <property type="term" value="C:cytosol"/>
    <property type="evidence" value="ECO:0007669"/>
    <property type="project" value="TreeGrafter"/>
</dbReference>
<evidence type="ECO:0000256" key="7">
    <source>
        <dbReference type="ARBA" id="ARBA00022840"/>
    </source>
</evidence>
<evidence type="ECO:0000256" key="5">
    <source>
        <dbReference type="ARBA" id="ARBA00022598"/>
    </source>
</evidence>
<gene>
    <name evidence="11 13" type="primary">glyS</name>
    <name evidence="13" type="ORF">GCM10011487_03380</name>
</gene>
<dbReference type="EMBL" id="BLJN01000001">
    <property type="protein sequence ID" value="GFE78338.1"/>
    <property type="molecule type" value="Genomic_DNA"/>
</dbReference>
<keyword evidence="7 11" id="KW-0067">ATP-binding</keyword>
<keyword evidence="5 11" id="KW-0436">Ligase</keyword>